<evidence type="ECO:0000313" key="2">
    <source>
        <dbReference type="Proteomes" id="UP000030665"/>
    </source>
</evidence>
<gene>
    <name evidence="1" type="ORF">TTRE_0000111301</name>
</gene>
<organism evidence="1 2">
    <name type="scientific">Trichuris trichiura</name>
    <name type="common">Whipworm</name>
    <name type="synonym">Trichocephalus trichiurus</name>
    <dbReference type="NCBI Taxonomy" id="36087"/>
    <lineage>
        <taxon>Eukaryota</taxon>
        <taxon>Metazoa</taxon>
        <taxon>Ecdysozoa</taxon>
        <taxon>Nematoda</taxon>
        <taxon>Enoplea</taxon>
        <taxon>Dorylaimia</taxon>
        <taxon>Trichinellida</taxon>
        <taxon>Trichuridae</taxon>
        <taxon>Trichuris</taxon>
    </lineage>
</organism>
<dbReference type="AlphaFoldDB" id="A0A077YYH1"/>
<sequence>MFIHKTIAVTIILHLPSRAEFKRLIQAKTRRTKGLVATTRITSHNITLIKKGSFSCYSLGRVMNLRG</sequence>
<reference evidence="1" key="2">
    <citation type="submission" date="2014-03" db="EMBL/GenBank/DDBJ databases">
        <title>The whipworm genome and dual-species transcriptomics of an intimate host-pathogen interaction.</title>
        <authorList>
            <person name="Foth B.J."/>
            <person name="Tsai I.J."/>
            <person name="Reid A.J."/>
            <person name="Bancroft A.J."/>
            <person name="Nichol S."/>
            <person name="Tracey A."/>
            <person name="Holroyd N."/>
            <person name="Cotton J.A."/>
            <person name="Stanley E.J."/>
            <person name="Zarowiecki M."/>
            <person name="Liu J.Z."/>
            <person name="Huckvale T."/>
            <person name="Cooper P.J."/>
            <person name="Grencis R.K."/>
            <person name="Berriman M."/>
        </authorList>
    </citation>
    <scope>NUCLEOTIDE SEQUENCE [LARGE SCALE GENOMIC DNA]</scope>
</reference>
<protein>
    <submittedName>
        <fullName evidence="1">Uncharacterized protein</fullName>
    </submittedName>
</protein>
<keyword evidence="2" id="KW-1185">Reference proteome</keyword>
<dbReference type="Proteomes" id="UP000030665">
    <property type="component" value="Unassembled WGS sequence"/>
</dbReference>
<evidence type="ECO:0000313" key="1">
    <source>
        <dbReference type="EMBL" id="CDW52851.1"/>
    </source>
</evidence>
<accession>A0A077YYH1</accession>
<reference evidence="1" key="1">
    <citation type="submission" date="2014-01" db="EMBL/GenBank/DDBJ databases">
        <authorList>
            <person name="Aslett M."/>
        </authorList>
    </citation>
    <scope>NUCLEOTIDE SEQUENCE</scope>
</reference>
<name>A0A077YYH1_TRITR</name>
<proteinExistence type="predicted"/>
<dbReference type="EMBL" id="HG805833">
    <property type="protein sequence ID" value="CDW52851.1"/>
    <property type="molecule type" value="Genomic_DNA"/>
</dbReference>